<dbReference type="SUPFAM" id="SSF46946">
    <property type="entry name" value="S13-like H2TH domain"/>
    <property type="match status" value="1"/>
</dbReference>
<dbReference type="SUPFAM" id="SSF57716">
    <property type="entry name" value="Glucocorticoid receptor-like (DNA-binding domain)"/>
    <property type="match status" value="1"/>
</dbReference>
<dbReference type="InterPro" id="IPR010979">
    <property type="entry name" value="Ribosomal_uS13-like_H2TH"/>
</dbReference>
<dbReference type="PANTHER" id="PTHR42697">
    <property type="entry name" value="ENDONUCLEASE 8"/>
    <property type="match status" value="1"/>
</dbReference>
<accession>A0A9J7BVB9</accession>
<evidence type="ECO:0000256" key="12">
    <source>
        <dbReference type="ARBA" id="ARBA00023295"/>
    </source>
</evidence>
<dbReference type="SMART" id="SM00898">
    <property type="entry name" value="Fapy_DNA_glyco"/>
    <property type="match status" value="1"/>
</dbReference>
<dbReference type="GO" id="GO:0140078">
    <property type="term" value="F:class I DNA-(apurinic or apyrimidinic site) endonuclease activity"/>
    <property type="evidence" value="ECO:0007669"/>
    <property type="project" value="UniProtKB-EC"/>
</dbReference>
<sequence>MPEGDTIFRAARALNRALAGRTITGFHSAYPLLTRFNDDHPLTGQTVQSVESRGKWVLMHFSGGAKLVTHMLMNGSWHIYKPGEKWRAPGSAARIVIETADYVAVGFNVPLAEMHTADSLRRERRIPAAKGDLLNADFDTETAVARILAEADGELGDVLLRQRVMAGVGNVFKSEVCFMTGLYPFRKVGTLTEAQVREIVDVARKQLAANVMEDSGDRIVTWRGVGRRTTRSSAPSESLWVYGRAGEPCRKCATPIEQRMQGKDARVTFWCPNCQR</sequence>
<evidence type="ECO:0000313" key="17">
    <source>
        <dbReference type="EMBL" id="UWZ86623.1"/>
    </source>
</evidence>
<keyword evidence="8" id="KW-0238">DNA-binding</keyword>
<dbReference type="GO" id="GO:0006284">
    <property type="term" value="P:base-excision repair"/>
    <property type="evidence" value="ECO:0007669"/>
    <property type="project" value="InterPro"/>
</dbReference>
<evidence type="ECO:0000259" key="15">
    <source>
        <dbReference type="PROSITE" id="PS51066"/>
    </source>
</evidence>
<keyword evidence="9" id="KW-0234">DNA repair</keyword>
<keyword evidence="6" id="KW-0378">Hydrolase</keyword>
<dbReference type="KEGG" id="orp:MOP44_11915"/>
<dbReference type="InterPro" id="IPR035937">
    <property type="entry name" value="FPG_N"/>
</dbReference>
<dbReference type="GO" id="GO:0008270">
    <property type="term" value="F:zinc ion binding"/>
    <property type="evidence" value="ECO:0007669"/>
    <property type="project" value="UniProtKB-KW"/>
</dbReference>
<dbReference type="InterPro" id="IPR015887">
    <property type="entry name" value="DNA_glyclase_Znf_dom_DNA_BS"/>
</dbReference>
<evidence type="ECO:0000256" key="2">
    <source>
        <dbReference type="ARBA" id="ARBA00012720"/>
    </source>
</evidence>
<feature type="domain" description="FPG-type" evidence="15">
    <location>
        <begin position="240"/>
        <end position="276"/>
    </location>
</feature>
<evidence type="ECO:0000256" key="1">
    <source>
        <dbReference type="ARBA" id="ARBA00009409"/>
    </source>
</evidence>
<organism evidence="17 18">
    <name type="scientific">Occallatibacter riparius</name>
    <dbReference type="NCBI Taxonomy" id="1002689"/>
    <lineage>
        <taxon>Bacteria</taxon>
        <taxon>Pseudomonadati</taxon>
        <taxon>Acidobacteriota</taxon>
        <taxon>Terriglobia</taxon>
        <taxon>Terriglobales</taxon>
        <taxon>Acidobacteriaceae</taxon>
        <taxon>Occallatibacter</taxon>
    </lineage>
</organism>
<keyword evidence="5 14" id="KW-0863">Zinc-finger</keyword>
<protein>
    <recommendedName>
        <fullName evidence="2">DNA-(apurinic or apyrimidinic site) lyase</fullName>
        <ecNumber evidence="2">4.2.99.18</ecNumber>
    </recommendedName>
</protein>
<comment type="catalytic activity">
    <reaction evidence="13">
        <text>2'-deoxyribonucleotide-(2'-deoxyribose 5'-phosphate)-2'-deoxyribonucleotide-DNA = a 3'-end 2'-deoxyribonucleotide-(2,3-dehydro-2,3-deoxyribose 5'-phosphate)-DNA + a 5'-end 5'-phospho-2'-deoxyribonucleoside-DNA + H(+)</text>
        <dbReference type="Rhea" id="RHEA:66592"/>
        <dbReference type="Rhea" id="RHEA-COMP:13180"/>
        <dbReference type="Rhea" id="RHEA-COMP:16897"/>
        <dbReference type="Rhea" id="RHEA-COMP:17067"/>
        <dbReference type="ChEBI" id="CHEBI:15378"/>
        <dbReference type="ChEBI" id="CHEBI:136412"/>
        <dbReference type="ChEBI" id="CHEBI:157695"/>
        <dbReference type="ChEBI" id="CHEBI:167181"/>
        <dbReference type="EC" id="4.2.99.18"/>
    </reaction>
</comment>
<dbReference type="PROSITE" id="PS01242">
    <property type="entry name" value="ZF_FPG_1"/>
    <property type="match status" value="1"/>
</dbReference>
<dbReference type="GO" id="GO:0003684">
    <property type="term" value="F:damaged DNA binding"/>
    <property type="evidence" value="ECO:0007669"/>
    <property type="project" value="InterPro"/>
</dbReference>
<dbReference type="AlphaFoldDB" id="A0A9J7BVB9"/>
<keyword evidence="3" id="KW-0479">Metal-binding</keyword>
<evidence type="ECO:0000256" key="6">
    <source>
        <dbReference type="ARBA" id="ARBA00022801"/>
    </source>
</evidence>
<keyword evidence="4" id="KW-0227">DNA damage</keyword>
<dbReference type="Proteomes" id="UP001059380">
    <property type="component" value="Chromosome"/>
</dbReference>
<keyword evidence="12" id="KW-0326">Glycosidase</keyword>
<evidence type="ECO:0000256" key="8">
    <source>
        <dbReference type="ARBA" id="ARBA00023125"/>
    </source>
</evidence>
<dbReference type="PROSITE" id="PS51068">
    <property type="entry name" value="FPG_CAT"/>
    <property type="match status" value="1"/>
</dbReference>
<evidence type="ECO:0000256" key="5">
    <source>
        <dbReference type="ARBA" id="ARBA00022771"/>
    </source>
</evidence>
<evidence type="ECO:0000256" key="10">
    <source>
        <dbReference type="ARBA" id="ARBA00023239"/>
    </source>
</evidence>
<dbReference type="InterPro" id="IPR000214">
    <property type="entry name" value="Znf_DNA_glyclase/AP_lyase"/>
</dbReference>
<dbReference type="EMBL" id="CP093313">
    <property type="protein sequence ID" value="UWZ86623.1"/>
    <property type="molecule type" value="Genomic_DNA"/>
</dbReference>
<feature type="domain" description="Formamidopyrimidine-DNA glycosylase catalytic" evidence="16">
    <location>
        <begin position="2"/>
        <end position="106"/>
    </location>
</feature>
<dbReference type="SUPFAM" id="SSF81624">
    <property type="entry name" value="N-terminal domain of MutM-like DNA repair proteins"/>
    <property type="match status" value="1"/>
</dbReference>
<evidence type="ECO:0000256" key="7">
    <source>
        <dbReference type="ARBA" id="ARBA00022833"/>
    </source>
</evidence>
<reference evidence="17" key="1">
    <citation type="submission" date="2021-04" db="EMBL/GenBank/DDBJ databases">
        <title>Phylogenetic analysis of Acidobacteriaceae.</title>
        <authorList>
            <person name="Qiu L."/>
            <person name="Zhang Q."/>
        </authorList>
    </citation>
    <scope>NUCLEOTIDE SEQUENCE</scope>
    <source>
        <strain evidence="17">DSM 25168</strain>
    </source>
</reference>
<dbReference type="CDD" id="cd08971">
    <property type="entry name" value="AcNei2_N"/>
    <property type="match status" value="1"/>
</dbReference>
<dbReference type="Pfam" id="PF01149">
    <property type="entry name" value="Fapy_DNA_glyco"/>
    <property type="match status" value="1"/>
</dbReference>
<proteinExistence type="inferred from homology"/>
<dbReference type="InterPro" id="IPR012319">
    <property type="entry name" value="FPG_cat"/>
</dbReference>
<keyword evidence="10" id="KW-0456">Lyase</keyword>
<dbReference type="Gene3D" id="1.10.8.50">
    <property type="match status" value="1"/>
</dbReference>
<dbReference type="PANTHER" id="PTHR42697:SF1">
    <property type="entry name" value="ENDONUCLEASE 8"/>
    <property type="match status" value="1"/>
</dbReference>
<evidence type="ECO:0000256" key="9">
    <source>
        <dbReference type="ARBA" id="ARBA00023204"/>
    </source>
</evidence>
<keyword evidence="7" id="KW-0862">Zinc</keyword>
<dbReference type="Pfam" id="PF06831">
    <property type="entry name" value="H2TH"/>
    <property type="match status" value="1"/>
</dbReference>
<evidence type="ECO:0000256" key="11">
    <source>
        <dbReference type="ARBA" id="ARBA00023268"/>
    </source>
</evidence>
<dbReference type="PROSITE" id="PS51066">
    <property type="entry name" value="ZF_FPG_2"/>
    <property type="match status" value="1"/>
</dbReference>
<dbReference type="Gene3D" id="3.20.190.10">
    <property type="entry name" value="MutM-like, N-terminal"/>
    <property type="match status" value="1"/>
</dbReference>
<dbReference type="InterPro" id="IPR044090">
    <property type="entry name" value="Nei2_N"/>
</dbReference>
<name>A0A9J7BVB9_9BACT</name>
<evidence type="ECO:0000256" key="4">
    <source>
        <dbReference type="ARBA" id="ARBA00022763"/>
    </source>
</evidence>
<dbReference type="SMART" id="SM01232">
    <property type="entry name" value="H2TH"/>
    <property type="match status" value="1"/>
</dbReference>
<comment type="similarity">
    <text evidence="1">Belongs to the FPG family.</text>
</comment>
<keyword evidence="11" id="KW-0511">Multifunctional enzyme</keyword>
<gene>
    <name evidence="17" type="ORF">MOP44_11915</name>
</gene>
<keyword evidence="18" id="KW-1185">Reference proteome</keyword>
<evidence type="ECO:0000256" key="3">
    <source>
        <dbReference type="ARBA" id="ARBA00022723"/>
    </source>
</evidence>
<evidence type="ECO:0000256" key="14">
    <source>
        <dbReference type="PROSITE-ProRule" id="PRU00391"/>
    </source>
</evidence>
<dbReference type="InterPro" id="IPR015886">
    <property type="entry name" value="H2TH_FPG"/>
</dbReference>
<dbReference type="GO" id="GO:0000703">
    <property type="term" value="F:oxidized pyrimidine nucleobase lesion DNA N-glycosylase activity"/>
    <property type="evidence" value="ECO:0007669"/>
    <property type="project" value="TreeGrafter"/>
</dbReference>
<dbReference type="EC" id="4.2.99.18" evidence="2"/>
<dbReference type="RefSeq" id="WP_260796261.1">
    <property type="nucleotide sequence ID" value="NZ_CP093313.1"/>
</dbReference>
<evidence type="ECO:0000259" key="16">
    <source>
        <dbReference type="PROSITE" id="PS51068"/>
    </source>
</evidence>
<evidence type="ECO:0000256" key="13">
    <source>
        <dbReference type="ARBA" id="ARBA00044632"/>
    </source>
</evidence>
<evidence type="ECO:0000313" key="18">
    <source>
        <dbReference type="Proteomes" id="UP001059380"/>
    </source>
</evidence>